<accession>A0DJP1</accession>
<dbReference type="RefSeq" id="XP_001450655.1">
    <property type="nucleotide sequence ID" value="XM_001450618.1"/>
</dbReference>
<gene>
    <name evidence="1" type="ORF">GSPATT00017602001</name>
</gene>
<dbReference type="Gene3D" id="1.10.240.10">
    <property type="entry name" value="Tyrosyl-Transfer RNA Synthetase"/>
    <property type="match status" value="1"/>
</dbReference>
<dbReference type="OrthoDB" id="288969at2759"/>
<evidence type="ECO:0000313" key="2">
    <source>
        <dbReference type="Proteomes" id="UP000000600"/>
    </source>
</evidence>
<dbReference type="InParanoid" id="A0DJP1"/>
<dbReference type="EMBL" id="CT868463">
    <property type="protein sequence ID" value="CAK83258.1"/>
    <property type="molecule type" value="Genomic_DNA"/>
</dbReference>
<name>A0DJP1_PARTE</name>
<sequence length="469" mass="55395">MYHNISKFVFLFSSLRYRPRLLFQNDKRYILQTQGSQNWMHSFPIFVRTSWISYQNGNYKSDARLEEIRVQDGMGVMMTNEVKQELITVVTKIVTENQQIRVLVTDKIVQKFMENKTLKQLSTQKQQLRYYKIKILLLKCSLVKKNLINQIQNGKGNAESEELPTYLRSSYSKTYQLLEPTKILKGKKVFPQFAYGNSHEAPTYFKLSNSLICRESYDNPYIKSKVPPLSKIDSLKGNTLNNYEFYNVSEQRFTNLKPTGYVTNKITDTITNQVKIVQKPLNDDKDQIFTFESAYKSIQDQLFNRKRGIFQFKIKELFTDFVEKNDLLNVYGPLNMRTRPKEFREVKNYALDPDQLKQLKEQRSRQQITPTNRSGFTDLIKTVRLPTISKMKGLDTDKYYNKDQHYLNKLTNSIIVQKIDENIKLKNKTLASFNKNKRSIKHNTEDTENMQGIIDVFEKHLEFEKQYNC</sequence>
<dbReference type="OMA" id="MYHNISK"/>
<dbReference type="Proteomes" id="UP000000600">
    <property type="component" value="Unassembled WGS sequence"/>
</dbReference>
<reference evidence="1 2" key="1">
    <citation type="journal article" date="2006" name="Nature">
        <title>Global trends of whole-genome duplications revealed by the ciliate Paramecium tetraurelia.</title>
        <authorList>
            <consortium name="Genoscope"/>
            <person name="Aury J.-M."/>
            <person name="Jaillon O."/>
            <person name="Duret L."/>
            <person name="Noel B."/>
            <person name="Jubin C."/>
            <person name="Porcel B.M."/>
            <person name="Segurens B."/>
            <person name="Daubin V."/>
            <person name="Anthouard V."/>
            <person name="Aiach N."/>
            <person name="Arnaiz O."/>
            <person name="Billaut A."/>
            <person name="Beisson J."/>
            <person name="Blanc I."/>
            <person name="Bouhouche K."/>
            <person name="Camara F."/>
            <person name="Duharcourt S."/>
            <person name="Guigo R."/>
            <person name="Gogendeau D."/>
            <person name="Katinka M."/>
            <person name="Keller A.-M."/>
            <person name="Kissmehl R."/>
            <person name="Klotz C."/>
            <person name="Koll F."/>
            <person name="Le Moue A."/>
            <person name="Lepere C."/>
            <person name="Malinsky S."/>
            <person name="Nowacki M."/>
            <person name="Nowak J.K."/>
            <person name="Plattner H."/>
            <person name="Poulain J."/>
            <person name="Ruiz F."/>
            <person name="Serrano V."/>
            <person name="Zagulski M."/>
            <person name="Dessen P."/>
            <person name="Betermier M."/>
            <person name="Weissenbach J."/>
            <person name="Scarpelli C."/>
            <person name="Schachter V."/>
            <person name="Sperling L."/>
            <person name="Meyer E."/>
            <person name="Cohen J."/>
            <person name="Wincker P."/>
        </authorList>
    </citation>
    <scope>NUCLEOTIDE SEQUENCE [LARGE SCALE GENOMIC DNA]</scope>
    <source>
        <strain evidence="1 2">Stock d4-2</strain>
    </source>
</reference>
<keyword evidence="2" id="KW-1185">Reference proteome</keyword>
<proteinExistence type="predicted"/>
<dbReference type="eggNOG" id="ENOG502T1ST">
    <property type="taxonomic scope" value="Eukaryota"/>
</dbReference>
<dbReference type="HOGENOM" id="CLU_046493_0_0_1"/>
<dbReference type="GeneID" id="5036440"/>
<dbReference type="KEGG" id="ptm:GSPATT00017602001"/>
<protein>
    <submittedName>
        <fullName evidence="1">Uncharacterized protein</fullName>
    </submittedName>
</protein>
<organism evidence="1 2">
    <name type="scientific">Paramecium tetraurelia</name>
    <dbReference type="NCBI Taxonomy" id="5888"/>
    <lineage>
        <taxon>Eukaryota</taxon>
        <taxon>Sar</taxon>
        <taxon>Alveolata</taxon>
        <taxon>Ciliophora</taxon>
        <taxon>Intramacronucleata</taxon>
        <taxon>Oligohymenophorea</taxon>
        <taxon>Peniculida</taxon>
        <taxon>Parameciidae</taxon>
        <taxon>Paramecium</taxon>
    </lineage>
</organism>
<dbReference type="STRING" id="5888.A0DJP1"/>
<dbReference type="AlphaFoldDB" id="A0DJP1"/>
<evidence type="ECO:0000313" key="1">
    <source>
        <dbReference type="EMBL" id="CAK83258.1"/>
    </source>
</evidence>